<dbReference type="RefSeq" id="WP_283174690.1">
    <property type="nucleotide sequence ID" value="NZ_JAPNOA010000055.1"/>
</dbReference>
<name>A0A9X3ELC6_9GAMM</name>
<keyword evidence="1" id="KW-1133">Transmembrane helix</keyword>
<dbReference type="EMBL" id="JAPNOA010000055">
    <property type="protein sequence ID" value="MCY0966481.1"/>
    <property type="molecule type" value="Genomic_DNA"/>
</dbReference>
<evidence type="ECO:0000313" key="2">
    <source>
        <dbReference type="EMBL" id="MCY0966481.1"/>
    </source>
</evidence>
<evidence type="ECO:0000313" key="3">
    <source>
        <dbReference type="Proteomes" id="UP001150830"/>
    </source>
</evidence>
<dbReference type="Proteomes" id="UP001150830">
    <property type="component" value="Unassembled WGS sequence"/>
</dbReference>
<comment type="caution">
    <text evidence="2">The sequence shown here is derived from an EMBL/GenBank/DDBJ whole genome shotgun (WGS) entry which is preliminary data.</text>
</comment>
<protein>
    <submittedName>
        <fullName evidence="2">Uncharacterized protein</fullName>
    </submittedName>
</protein>
<gene>
    <name evidence="2" type="ORF">OUO13_14930</name>
</gene>
<keyword evidence="3" id="KW-1185">Reference proteome</keyword>
<evidence type="ECO:0000256" key="1">
    <source>
        <dbReference type="SAM" id="Phobius"/>
    </source>
</evidence>
<reference evidence="2" key="1">
    <citation type="submission" date="2022-11" db="EMBL/GenBank/DDBJ databases">
        <title>Parathalassolutuus dongxingensis gen. nov., sp. nov., a novel member of family Oceanospirillaceae isolated from a coastal shrimp pond in Guangxi, China.</title>
        <authorList>
            <person name="Chen H."/>
        </authorList>
    </citation>
    <scope>NUCLEOTIDE SEQUENCE</scope>
    <source>
        <strain evidence="2">G-43</strain>
    </source>
</reference>
<keyword evidence="1" id="KW-0812">Transmembrane</keyword>
<proteinExistence type="predicted"/>
<dbReference type="AlphaFoldDB" id="A0A9X3ELC6"/>
<sequence>MKRQCQECGNQSVKLDLIGFRNRLLCESCSAQYEMTSGQKWLVSFGGAFLMSAAIYAGILAQSWLVFFFTGFGLPLALDIFVRKYAKLKLGALKVCCVPKACN</sequence>
<keyword evidence="1" id="KW-0472">Membrane</keyword>
<accession>A0A9X3ELC6</accession>
<organism evidence="2 3">
    <name type="scientific">Parathalassolituus penaei</name>
    <dbReference type="NCBI Taxonomy" id="2997323"/>
    <lineage>
        <taxon>Bacteria</taxon>
        <taxon>Pseudomonadati</taxon>
        <taxon>Pseudomonadota</taxon>
        <taxon>Gammaproteobacteria</taxon>
        <taxon>Oceanospirillales</taxon>
        <taxon>Oceanospirillaceae</taxon>
        <taxon>Parathalassolituus</taxon>
    </lineage>
</organism>
<feature type="transmembrane region" description="Helical" evidence="1">
    <location>
        <begin position="65"/>
        <end position="82"/>
    </location>
</feature>
<feature type="transmembrane region" description="Helical" evidence="1">
    <location>
        <begin position="41"/>
        <end position="59"/>
    </location>
</feature>